<dbReference type="InterPro" id="IPR020845">
    <property type="entry name" value="AMP-binding_CS"/>
</dbReference>
<evidence type="ECO:0000259" key="3">
    <source>
        <dbReference type="Pfam" id="PF00501"/>
    </source>
</evidence>
<dbReference type="Gene3D" id="3.40.50.12780">
    <property type="entry name" value="N-terminal domain of ligase-like"/>
    <property type="match status" value="1"/>
</dbReference>
<dbReference type="SUPFAM" id="SSF56801">
    <property type="entry name" value="Acetyl-CoA synthetase-like"/>
    <property type="match status" value="1"/>
</dbReference>
<dbReference type="Gene3D" id="3.30.300.30">
    <property type="match status" value="1"/>
</dbReference>
<name>A0A0R2SIL6_9GAMM</name>
<dbReference type="InterPro" id="IPR042099">
    <property type="entry name" value="ANL_N_sf"/>
</dbReference>
<dbReference type="InterPro" id="IPR025110">
    <property type="entry name" value="AMP-bd_C"/>
</dbReference>
<accession>A0A0R2SIL6</accession>
<evidence type="ECO:0000256" key="1">
    <source>
        <dbReference type="ARBA" id="ARBA00006432"/>
    </source>
</evidence>
<dbReference type="PANTHER" id="PTHR43201:SF5">
    <property type="entry name" value="MEDIUM-CHAIN ACYL-COA LIGASE ACSF2, MITOCHONDRIAL"/>
    <property type="match status" value="1"/>
</dbReference>
<reference evidence="5 6" key="1">
    <citation type="submission" date="2015-10" db="EMBL/GenBank/DDBJ databases">
        <title>Metagenome-Assembled Genomes uncover a global brackish microbiome.</title>
        <authorList>
            <person name="Hugerth L.W."/>
            <person name="Larsson J."/>
            <person name="Alneberg J."/>
            <person name="Lindh M.V."/>
            <person name="Legrand C."/>
            <person name="Pinhassi J."/>
            <person name="Andersson A.F."/>
        </authorList>
    </citation>
    <scope>NUCLEOTIDE SEQUENCE [LARGE SCALE GENOMIC DNA]</scope>
    <source>
        <strain evidence="5">BACL4 MAG-120507-bin80</strain>
    </source>
</reference>
<dbReference type="PROSITE" id="PS00455">
    <property type="entry name" value="AMP_BINDING"/>
    <property type="match status" value="1"/>
</dbReference>
<comment type="caution">
    <text evidence="5">The sequence shown here is derived from an EMBL/GenBank/DDBJ whole genome shotgun (WGS) entry which is preliminary data.</text>
</comment>
<dbReference type="AlphaFoldDB" id="A0A0R2SIL6"/>
<dbReference type="GO" id="GO:0031956">
    <property type="term" value="F:medium-chain fatty acid-CoA ligase activity"/>
    <property type="evidence" value="ECO:0007669"/>
    <property type="project" value="TreeGrafter"/>
</dbReference>
<evidence type="ECO:0008006" key="7">
    <source>
        <dbReference type="Google" id="ProtNLM"/>
    </source>
</evidence>
<comment type="similarity">
    <text evidence="1">Belongs to the ATP-dependent AMP-binding enzyme family.</text>
</comment>
<protein>
    <recommendedName>
        <fullName evidence="7">Acyl-CoA synthase</fullName>
    </recommendedName>
</protein>
<dbReference type="GO" id="GO:0006631">
    <property type="term" value="P:fatty acid metabolic process"/>
    <property type="evidence" value="ECO:0007669"/>
    <property type="project" value="TreeGrafter"/>
</dbReference>
<dbReference type="Proteomes" id="UP000051934">
    <property type="component" value="Unassembled WGS sequence"/>
</dbReference>
<dbReference type="PANTHER" id="PTHR43201">
    <property type="entry name" value="ACYL-COA SYNTHETASE"/>
    <property type="match status" value="1"/>
</dbReference>
<evidence type="ECO:0000313" key="5">
    <source>
        <dbReference type="EMBL" id="KRO72499.1"/>
    </source>
</evidence>
<sequence length="560" mass="60633">MSTNEVNEHVLAAGNKSGQVFTLLTEAAARWPERPAVTYQGVTQTWHETLLRCRAQASVFAQAGIERGDRVAYLGFNSNVCFEGYFAPPAIGAVFVPLNFRLAIGELIECLDDCTPRLLICEPAFYSQALALLEACASVSCVFVTGSALDFDNAKRHGVEINGVTQSLPDEMRSLEASIAEIIAGASVADMQPSSFEETLILFYTGGTTGRSKGVMLSNKNFLCNTSGSVPLYKMQDCWCFLIVGPLFHIAAGARIFSCAVLGGHAIILPKFDVPEVLESIANYRINSATLVPTMFQMLIDNPLFATADLSSMQMVASGAAPMPMALQHRVIEAFAGINLYQTYGMTEAAPIVTSLDSQYHVVSGPGSEKLGSVGRPAPHVQLRIIDEQGADLPPGETGEVLARGDNIMTGYWNLPEQTAVALKDGWYHTGDAGYIDADGFLFLEGRVKDMIVSGGENIYPIEIENVLSSHPAVHQCAVIGVPHETWGEAVHAVILLDDAVSEAPTERELITYCREKIATYKCPVSVSFRSEPMPLSPINKILKTELRKPFWEGRSSALV</sequence>
<dbReference type="Pfam" id="PF00501">
    <property type="entry name" value="AMP-binding"/>
    <property type="match status" value="1"/>
</dbReference>
<evidence type="ECO:0000259" key="4">
    <source>
        <dbReference type="Pfam" id="PF13193"/>
    </source>
</evidence>
<keyword evidence="2" id="KW-0436">Ligase</keyword>
<evidence type="ECO:0000313" key="6">
    <source>
        <dbReference type="Proteomes" id="UP000051934"/>
    </source>
</evidence>
<feature type="domain" description="AMP-binding enzyme C-terminal" evidence="4">
    <location>
        <begin position="463"/>
        <end position="535"/>
    </location>
</feature>
<dbReference type="EMBL" id="LIBB01000064">
    <property type="protein sequence ID" value="KRO72499.1"/>
    <property type="molecule type" value="Genomic_DNA"/>
</dbReference>
<proteinExistence type="inferred from homology"/>
<dbReference type="InterPro" id="IPR045851">
    <property type="entry name" value="AMP-bd_C_sf"/>
</dbReference>
<feature type="domain" description="AMP-dependent synthetase/ligase" evidence="3">
    <location>
        <begin position="25"/>
        <end position="413"/>
    </location>
</feature>
<gene>
    <name evidence="5" type="ORF">ABR69_04950</name>
</gene>
<dbReference type="Pfam" id="PF13193">
    <property type="entry name" value="AMP-binding_C"/>
    <property type="match status" value="1"/>
</dbReference>
<organism evidence="5 6">
    <name type="scientific">OM182 bacterium BACL3 MAG-120507-bin80</name>
    <dbReference type="NCBI Taxonomy" id="1655577"/>
    <lineage>
        <taxon>Bacteria</taxon>
        <taxon>Pseudomonadati</taxon>
        <taxon>Pseudomonadota</taxon>
        <taxon>Gammaproteobacteria</taxon>
        <taxon>OMG group</taxon>
        <taxon>OM182 clade</taxon>
    </lineage>
</organism>
<dbReference type="InterPro" id="IPR000873">
    <property type="entry name" value="AMP-dep_synth/lig_dom"/>
</dbReference>
<evidence type="ECO:0000256" key="2">
    <source>
        <dbReference type="ARBA" id="ARBA00022598"/>
    </source>
</evidence>